<dbReference type="Proteomes" id="UP000887581">
    <property type="component" value="Unplaced"/>
</dbReference>
<evidence type="ECO:0000256" key="7">
    <source>
        <dbReference type="ARBA" id="ARBA00023204"/>
    </source>
</evidence>
<organism evidence="13 14">
    <name type="scientific">Setaria digitata</name>
    <dbReference type="NCBI Taxonomy" id="48799"/>
    <lineage>
        <taxon>Eukaryota</taxon>
        <taxon>Metazoa</taxon>
        <taxon>Ecdysozoa</taxon>
        <taxon>Nematoda</taxon>
        <taxon>Chromadorea</taxon>
        <taxon>Rhabditida</taxon>
        <taxon>Spirurina</taxon>
        <taxon>Spiruromorpha</taxon>
        <taxon>Filarioidea</taxon>
        <taxon>Setariidae</taxon>
        <taxon>Setaria</taxon>
    </lineage>
</organism>
<keyword evidence="7" id="KW-0234">DNA repair</keyword>
<feature type="active site" description="Proton donor/acceptor" evidence="9">
    <location>
        <position position="950"/>
    </location>
</feature>
<keyword evidence="6" id="KW-0269">Exonuclease</keyword>
<dbReference type="SUPFAM" id="SSF56300">
    <property type="entry name" value="Metallo-dependent phosphatases"/>
    <property type="match status" value="1"/>
</dbReference>
<feature type="domain" description="Serine/threonine specific protein phosphatases" evidence="12">
    <location>
        <begin position="35"/>
        <end position="324"/>
    </location>
</feature>
<name>A0A915Q5A1_9BILA</name>
<evidence type="ECO:0000313" key="13">
    <source>
        <dbReference type="Proteomes" id="UP000887581"/>
    </source>
</evidence>
<evidence type="ECO:0000256" key="9">
    <source>
        <dbReference type="PIRSR" id="PIRSR610347-1"/>
    </source>
</evidence>
<keyword evidence="8" id="KW-0539">Nucleus</keyword>
<dbReference type="GO" id="GO:0004527">
    <property type="term" value="F:exonuclease activity"/>
    <property type="evidence" value="ECO:0007669"/>
    <property type="project" value="UniProtKB-KW"/>
</dbReference>
<dbReference type="Gene3D" id="3.60.21.10">
    <property type="match status" value="1"/>
</dbReference>
<dbReference type="PANTHER" id="PTHR12415:SF0">
    <property type="entry name" value="TYROSYL-DNA PHOSPHODIESTERASE 1"/>
    <property type="match status" value="1"/>
</dbReference>
<dbReference type="GO" id="GO:0005634">
    <property type="term" value="C:nucleus"/>
    <property type="evidence" value="ECO:0007669"/>
    <property type="project" value="UniProtKB-SubCell"/>
</dbReference>
<dbReference type="InterPro" id="IPR010347">
    <property type="entry name" value="Tdp1"/>
</dbReference>
<dbReference type="CDD" id="cd09195">
    <property type="entry name" value="PLDc_mTdp1_2"/>
    <property type="match status" value="1"/>
</dbReference>
<feature type="site" description="Interaction with DNA" evidence="11">
    <location>
        <position position="975"/>
    </location>
</feature>
<dbReference type="GO" id="GO:0017005">
    <property type="term" value="F:3'-tyrosyl-DNA phosphodiesterase activity"/>
    <property type="evidence" value="ECO:0007669"/>
    <property type="project" value="TreeGrafter"/>
</dbReference>
<dbReference type="Pfam" id="PF00149">
    <property type="entry name" value="Metallophos"/>
    <property type="match status" value="1"/>
</dbReference>
<comment type="subcellular location">
    <subcellularLocation>
        <location evidence="1">Nucleus</location>
    </subcellularLocation>
</comment>
<evidence type="ECO:0000256" key="11">
    <source>
        <dbReference type="PIRSR" id="PIRSR610347-3"/>
    </source>
</evidence>
<evidence type="ECO:0000313" key="14">
    <source>
        <dbReference type="WBParaSite" id="sdigi.contig602.g9178.t1"/>
    </source>
</evidence>
<dbReference type="SUPFAM" id="SSF56024">
    <property type="entry name" value="Phospholipase D/nuclease"/>
    <property type="match status" value="2"/>
</dbReference>
<keyword evidence="4" id="KW-0227">DNA damage</keyword>
<accession>A0A915Q5A1</accession>
<evidence type="ECO:0000256" key="2">
    <source>
        <dbReference type="ARBA" id="ARBA00010205"/>
    </source>
</evidence>
<dbReference type="InterPro" id="IPR029052">
    <property type="entry name" value="Metallo-depent_PP-like"/>
</dbReference>
<evidence type="ECO:0000256" key="5">
    <source>
        <dbReference type="ARBA" id="ARBA00022801"/>
    </source>
</evidence>
<dbReference type="Pfam" id="PF06087">
    <property type="entry name" value="Tyr-DNA_phospho"/>
    <property type="match status" value="1"/>
</dbReference>
<reference evidence="14" key="1">
    <citation type="submission" date="2022-11" db="UniProtKB">
        <authorList>
            <consortium name="WormBaseParasite"/>
        </authorList>
    </citation>
    <scope>IDENTIFICATION</scope>
</reference>
<evidence type="ECO:0000256" key="8">
    <source>
        <dbReference type="ARBA" id="ARBA00023242"/>
    </source>
</evidence>
<proteinExistence type="inferred from homology"/>
<evidence type="ECO:0000256" key="10">
    <source>
        <dbReference type="PIRSR" id="PIRSR610347-2"/>
    </source>
</evidence>
<protein>
    <submittedName>
        <fullName evidence="14">Serine/threonine specific protein phosphatases domain-containing protein</fullName>
    </submittedName>
</protein>
<dbReference type="AlphaFoldDB" id="A0A915Q5A1"/>
<dbReference type="GO" id="GO:0003697">
    <property type="term" value="F:single-stranded DNA binding"/>
    <property type="evidence" value="ECO:0007669"/>
    <property type="project" value="TreeGrafter"/>
</dbReference>
<dbReference type="InterPro" id="IPR004843">
    <property type="entry name" value="Calcineurin-like_PHP"/>
</dbReference>
<feature type="binding site" evidence="10">
    <location>
        <position position="726"/>
    </location>
    <ligand>
        <name>substrate</name>
    </ligand>
</feature>
<comment type="similarity">
    <text evidence="2">Belongs to the tyrosyl-DNA phosphodiesterase family.</text>
</comment>
<dbReference type="PANTHER" id="PTHR12415">
    <property type="entry name" value="TYROSYL-DNA PHOSPHODIESTERASE 1"/>
    <property type="match status" value="1"/>
</dbReference>
<evidence type="ECO:0000256" key="4">
    <source>
        <dbReference type="ARBA" id="ARBA00022763"/>
    </source>
</evidence>
<dbReference type="InterPro" id="IPR006186">
    <property type="entry name" value="Ser/Thr-sp_prot-phosphatase"/>
</dbReference>
<evidence type="ECO:0000256" key="3">
    <source>
        <dbReference type="ARBA" id="ARBA00022722"/>
    </source>
</evidence>
<evidence type="ECO:0000256" key="1">
    <source>
        <dbReference type="ARBA" id="ARBA00004123"/>
    </source>
</evidence>
<dbReference type="GO" id="GO:0003690">
    <property type="term" value="F:double-stranded DNA binding"/>
    <property type="evidence" value="ECO:0007669"/>
    <property type="project" value="TreeGrafter"/>
</dbReference>
<keyword evidence="13" id="KW-1185">Reference proteome</keyword>
<dbReference type="PRINTS" id="PR00114">
    <property type="entry name" value="STPHPHTASE"/>
</dbReference>
<dbReference type="GO" id="GO:0006281">
    <property type="term" value="P:DNA repair"/>
    <property type="evidence" value="ECO:0007669"/>
    <property type="project" value="UniProtKB-KW"/>
</dbReference>
<dbReference type="Gene3D" id="3.30.870.10">
    <property type="entry name" value="Endonuclease Chain A"/>
    <property type="match status" value="2"/>
</dbReference>
<evidence type="ECO:0000259" key="12">
    <source>
        <dbReference type="SMART" id="SM00156"/>
    </source>
</evidence>
<keyword evidence="5" id="KW-0378">Hydrolase</keyword>
<sequence length="1056" mass="120356">MVHKCKTKLSQSKLENYISVLIRCISSNIPIHTQFSVPEIIEILHHGIDLFANEPILLEFSLAQDGLIVVGNLHGSIHSLLRTFQIHGLPPIKRYLFLGGYVGHGNHQLEIIVLLLLMKIRWPEYIILLRGSPETMEATDIDDVPTTSRHQLFAEVCRSQLPSPLDMCFLFNQMFDMMPVAAVLSGCFLCCYGGISQWMTCFQNIRDILRPTFAKKMKFLEACLLADILHAQPNPIAKKPFEASTFGLGYVFNRDGLQLALDALKLTTLIRTDEKYDCAVTRNFNDDSCYTILTASDPHDSSSTTLEIICNNKVLAIQQAFQAGDKGDTLAGACGEFIDGMTRSSEQKFIERSRSHPCRWCMDVPPSDFDLRARFYTHFDLDVWVKKYASDWAQADEIFMLNENLHRANPTNRSYEERRIQRSAELFPSFYDLRALDGGDTIRGGTFRLIMNDDDDEHQQFMITIYPHSEYLFDRVPFSVYNSRDIDNDSSESDVESRNERMEMTCVQRVRTFCHRKCLINKHLENLWFTERTMSEQLMVGTIKFELLKALGMGPGLSTNSSKGVNMKLTCEAALNPVLPRFERGIVDSFEMKRGSVETSACAGQECGDLQSEGKRAKQNCLLDRLYFNRVVDLPDHYNANAFSFSELLEHIAPVASIHFNFMIDLRWLLAQYPGRLRQGPITLIVGERMGTDFTLTKTAVKQCAVNNVNVGRARLMIPFGTHHSKISIFESSTGRVHIIISTANLLEHDWKYKTQAFYHCSGSELVDGDSSYRNGSDFQIDLVKYLNEYRTSQDWNLIEHWRDRVANIDLSHVKARVVYSVPGAHKGIKLTKYGHPRLRVILKELFGDVEMDDFTYHAQFSSLGSLGATPQHWLTGQFLNSLSGGAETDGRHLRIIYPCVEDVRNSNEGYEAGGSLPYSNSVAVKQPYLINFMHKWRSDHLGRSHAMPHVKTYAAFAKNSLKPSWLLVTSANLSKAAWGDYQLKKTQLTIRSYEFGVLFIDPESLDMLPYDLPLTKYDDNDRVWIVDKTYRKPDIFQKTWPSKVSLPRLNQNIAA</sequence>
<keyword evidence="3" id="KW-0540">Nuclease</keyword>
<dbReference type="SMART" id="SM00156">
    <property type="entry name" value="PP2Ac"/>
    <property type="match status" value="1"/>
</dbReference>
<dbReference type="WBParaSite" id="sdigi.contig602.g9178.t1">
    <property type="protein sequence ID" value="sdigi.contig602.g9178.t1"/>
    <property type="gene ID" value="sdigi.contig602.g9178"/>
</dbReference>
<feature type="binding site" evidence="10">
    <location>
        <position position="952"/>
    </location>
    <ligand>
        <name>substrate</name>
    </ligand>
</feature>
<evidence type="ECO:0000256" key="6">
    <source>
        <dbReference type="ARBA" id="ARBA00022839"/>
    </source>
</evidence>
<feature type="active site" description="Nucleophile" evidence="9">
    <location>
        <position position="724"/>
    </location>
</feature>